<reference evidence="7 8" key="1">
    <citation type="journal article" date="2015" name="Stand. Genomic Sci.">
        <title>Genomic Encyclopedia of Bacterial and Archaeal Type Strains, Phase III: the genomes of soil and plant-associated and newly described type strains.</title>
        <authorList>
            <person name="Whitman W.B."/>
            <person name="Woyke T."/>
            <person name="Klenk H.P."/>
            <person name="Zhou Y."/>
            <person name="Lilburn T.G."/>
            <person name="Beck B.J."/>
            <person name="De Vos P."/>
            <person name="Vandamme P."/>
            <person name="Eisen J.A."/>
            <person name="Garrity G."/>
            <person name="Hugenholtz P."/>
            <person name="Kyrpides N.C."/>
        </authorList>
    </citation>
    <scope>NUCLEOTIDE SEQUENCE [LARGE SCALE GENOMIC DNA]</scope>
    <source>
        <strain evidence="7 8">CV53</strain>
    </source>
</reference>
<evidence type="ECO:0000256" key="5">
    <source>
        <dbReference type="RuleBase" id="RU003690"/>
    </source>
</evidence>
<dbReference type="PANTHER" id="PTHR10353:SF296">
    <property type="entry name" value="6-PHOSPHO-BETA-GLUCOSIDASE"/>
    <property type="match status" value="1"/>
</dbReference>
<name>A0A4R2BAI6_9BACI</name>
<dbReference type="InterPro" id="IPR017853">
    <property type="entry name" value="GH"/>
</dbReference>
<dbReference type="NCBIfam" id="NF007158">
    <property type="entry name" value="PRK09593.1"/>
    <property type="match status" value="1"/>
</dbReference>
<accession>A0A4R2BAI6</accession>
<dbReference type="EMBL" id="SLVV01000010">
    <property type="protein sequence ID" value="TCN22559.1"/>
    <property type="molecule type" value="Genomic_DNA"/>
</dbReference>
<dbReference type="InterPro" id="IPR001360">
    <property type="entry name" value="Glyco_hydro_1"/>
</dbReference>
<dbReference type="FunFam" id="3.20.20.80:FF:000004">
    <property type="entry name" value="Beta-glucosidase 6-phospho-beta-glucosidase"/>
    <property type="match status" value="1"/>
</dbReference>
<dbReference type="Gene3D" id="3.20.20.80">
    <property type="entry name" value="Glycosidases"/>
    <property type="match status" value="1"/>
</dbReference>
<comment type="caution">
    <text evidence="7">The sequence shown here is derived from an EMBL/GenBank/DDBJ whole genome shotgun (WGS) entry which is preliminary data.</text>
</comment>
<sequence>MTNFTFPEGFLWGGAIAANQAEGAYLEGGKGLTTVDLLPTGKKRWDIAMGKLESFTPIEGEFYPSHEAIDFYHRYKEDIALFAEMGFKALRVSISWARIFPNGNDDKPNEEGLQFYEDLFDELLKNGIQPVVTMAHFDVPVHLVETYGSWRNRKLVQFFESYAQTIFTRYKDKVKYWMTFNEINMLLHLPFVGAGLVFKEGEDKNQIKYQAAHHQLVASALAVKACHEIIPDAKIGCMLAAGATYPYTSNPDDYYHAMDKDRESFFFIDVQSRGEYPGYAKRFFKDNDLKIEMEDGDLELLKDNTVDYIGFSYYASRTASTDPEVLKHMTSGNVFGSIENPYLEKSEWGWTIDPKGFRITANQLYDRYQKPLFVVENGLGAVDEVTPEGEIHDDYRIDYLKKHLAEMGEAIQDGVEILGYTSWGPIDLVSASTGEMKKRYGYIYVDKDNEGNGTLERKKKKSFFWYKNVIATNGAEL</sequence>
<evidence type="ECO:0000256" key="2">
    <source>
        <dbReference type="ARBA" id="ARBA00022801"/>
    </source>
</evidence>
<keyword evidence="2 6" id="KW-0378">Hydrolase</keyword>
<dbReference type="PANTHER" id="PTHR10353">
    <property type="entry name" value="GLYCOSYL HYDROLASE"/>
    <property type="match status" value="1"/>
</dbReference>
<dbReference type="InterPro" id="IPR033132">
    <property type="entry name" value="GH_1_N_CS"/>
</dbReference>
<dbReference type="NCBIfam" id="NF007356">
    <property type="entry name" value="PRK09852.1"/>
    <property type="match status" value="1"/>
</dbReference>
<dbReference type="SUPFAM" id="SSF51445">
    <property type="entry name" value="(Trans)glycosidases"/>
    <property type="match status" value="1"/>
</dbReference>
<organism evidence="7 8">
    <name type="scientific">Mesobacillus foraminis</name>
    <dbReference type="NCBI Taxonomy" id="279826"/>
    <lineage>
        <taxon>Bacteria</taxon>
        <taxon>Bacillati</taxon>
        <taxon>Bacillota</taxon>
        <taxon>Bacilli</taxon>
        <taxon>Bacillales</taxon>
        <taxon>Bacillaceae</taxon>
        <taxon>Mesobacillus</taxon>
    </lineage>
</organism>
<dbReference type="PROSITE" id="PS00653">
    <property type="entry name" value="GLYCOSYL_HYDROL_F1_2"/>
    <property type="match status" value="1"/>
</dbReference>
<proteinExistence type="inferred from homology"/>
<evidence type="ECO:0000256" key="1">
    <source>
        <dbReference type="ARBA" id="ARBA00010838"/>
    </source>
</evidence>
<dbReference type="GO" id="GO:0008422">
    <property type="term" value="F:beta-glucosidase activity"/>
    <property type="evidence" value="ECO:0007669"/>
    <property type="project" value="TreeGrafter"/>
</dbReference>
<dbReference type="NCBIfam" id="NF007154">
    <property type="entry name" value="PRK09589.1"/>
    <property type="match status" value="1"/>
</dbReference>
<dbReference type="InterPro" id="IPR018120">
    <property type="entry name" value="Glyco_hydro_1_AS"/>
</dbReference>
<keyword evidence="8" id="KW-1185">Reference proteome</keyword>
<gene>
    <name evidence="7" type="ORF">EV146_11026</name>
</gene>
<protein>
    <submittedName>
        <fullName evidence="7">6-phospho-beta-glucosidase</fullName>
    </submittedName>
</protein>
<evidence type="ECO:0000256" key="4">
    <source>
        <dbReference type="PROSITE-ProRule" id="PRU10055"/>
    </source>
</evidence>
<dbReference type="PRINTS" id="PR00131">
    <property type="entry name" value="GLHYDRLASE1"/>
</dbReference>
<comment type="similarity">
    <text evidence="1 5">Belongs to the glycosyl hydrolase 1 family.</text>
</comment>
<dbReference type="GO" id="GO:0005829">
    <property type="term" value="C:cytosol"/>
    <property type="evidence" value="ECO:0007669"/>
    <property type="project" value="TreeGrafter"/>
</dbReference>
<evidence type="ECO:0000256" key="3">
    <source>
        <dbReference type="ARBA" id="ARBA00023295"/>
    </source>
</evidence>
<dbReference type="Proteomes" id="UP000295689">
    <property type="component" value="Unassembled WGS sequence"/>
</dbReference>
<dbReference type="AlphaFoldDB" id="A0A4R2BAI6"/>
<evidence type="ECO:0000256" key="6">
    <source>
        <dbReference type="RuleBase" id="RU004468"/>
    </source>
</evidence>
<dbReference type="GO" id="GO:0016052">
    <property type="term" value="P:carbohydrate catabolic process"/>
    <property type="evidence" value="ECO:0007669"/>
    <property type="project" value="TreeGrafter"/>
</dbReference>
<evidence type="ECO:0000313" key="8">
    <source>
        <dbReference type="Proteomes" id="UP000295689"/>
    </source>
</evidence>
<evidence type="ECO:0000313" key="7">
    <source>
        <dbReference type="EMBL" id="TCN22559.1"/>
    </source>
</evidence>
<dbReference type="PROSITE" id="PS00572">
    <property type="entry name" value="GLYCOSYL_HYDROL_F1_1"/>
    <property type="match status" value="1"/>
</dbReference>
<feature type="active site" description="Nucleophile" evidence="4">
    <location>
        <position position="376"/>
    </location>
</feature>
<keyword evidence="3 6" id="KW-0326">Glycosidase</keyword>
<dbReference type="RefSeq" id="WP_132009278.1">
    <property type="nucleotide sequence ID" value="NZ_JABUHM010000011.1"/>
</dbReference>
<dbReference type="Pfam" id="PF00232">
    <property type="entry name" value="Glyco_hydro_1"/>
    <property type="match status" value="1"/>
</dbReference>